<dbReference type="EMBL" id="SOZJ01000002">
    <property type="protein sequence ID" value="TGJ72286.1"/>
    <property type="molecule type" value="Genomic_DNA"/>
</dbReference>
<gene>
    <name evidence="2" type="ORF">EYR41_004193</name>
</gene>
<evidence type="ECO:0000259" key="1">
    <source>
        <dbReference type="Pfam" id="PF12770"/>
    </source>
</evidence>
<organism evidence="2 3">
    <name type="scientific">Orbilia oligospora</name>
    <name type="common">Nematode-trapping fungus</name>
    <name type="synonym">Arthrobotrys oligospora</name>
    <dbReference type="NCBI Taxonomy" id="2813651"/>
    <lineage>
        <taxon>Eukaryota</taxon>
        <taxon>Fungi</taxon>
        <taxon>Dikarya</taxon>
        <taxon>Ascomycota</taxon>
        <taxon>Pezizomycotina</taxon>
        <taxon>Orbiliomycetes</taxon>
        <taxon>Orbiliales</taxon>
        <taxon>Orbiliaceae</taxon>
        <taxon>Orbilia</taxon>
    </lineage>
</organism>
<name>A0A8H2HTW2_ORBOL</name>
<dbReference type="InterPro" id="IPR024983">
    <property type="entry name" value="CHAT_dom"/>
</dbReference>
<dbReference type="AlphaFoldDB" id="A0A8H2HTW2"/>
<evidence type="ECO:0000313" key="3">
    <source>
        <dbReference type="Proteomes" id="UP000297595"/>
    </source>
</evidence>
<protein>
    <recommendedName>
        <fullName evidence="1">CHAT domain-containing protein</fullName>
    </recommendedName>
</protein>
<reference evidence="2 3" key="1">
    <citation type="submission" date="2019-03" db="EMBL/GenBank/DDBJ databases">
        <title>Nematode-trapping fungi genome.</title>
        <authorList>
            <person name="Vidal-Diez De Ulzurrun G."/>
        </authorList>
    </citation>
    <scope>NUCLEOTIDE SEQUENCE [LARGE SCALE GENOMIC DNA]</scope>
    <source>
        <strain evidence="2 3">TWF154</strain>
    </source>
</reference>
<comment type="caution">
    <text evidence="2">The sequence shown here is derived from an EMBL/GenBank/DDBJ whole genome shotgun (WGS) entry which is preliminary data.</text>
</comment>
<proteinExistence type="predicted"/>
<feature type="domain" description="CHAT" evidence="1">
    <location>
        <begin position="14"/>
        <end position="151"/>
    </location>
</feature>
<sequence>MDDTPGHSSLNTRLDQPCRDDVLNSIRECSIFHFAGHGQFDPDDPSQSSLFVKDWAKRPLTAEDLTKLNFKRNSSTPWLAYLPACSTSNNSAGQLYDESLHLVTSFQLAGFRHVVGTLWEVSDEYCVDAAKAIYETILEREVGNDLGVALGVHKASRILRDRAYLRDRQRHAAFEEEEEEVCGKGKGRAQEDLRRVRHLGYP</sequence>
<accession>A0A8H2HTW2</accession>
<dbReference type="Pfam" id="PF12770">
    <property type="entry name" value="CHAT"/>
    <property type="match status" value="1"/>
</dbReference>
<evidence type="ECO:0000313" key="2">
    <source>
        <dbReference type="EMBL" id="TGJ72286.1"/>
    </source>
</evidence>
<dbReference type="Proteomes" id="UP000297595">
    <property type="component" value="Unassembled WGS sequence"/>
</dbReference>